<dbReference type="InterPro" id="IPR029062">
    <property type="entry name" value="Class_I_gatase-like"/>
</dbReference>
<accession>A0AAD3NYC6</accession>
<dbReference type="PANTHER" id="PTHR48094">
    <property type="entry name" value="PROTEIN/NUCLEIC ACID DEGLYCASE DJ-1-RELATED"/>
    <property type="match status" value="1"/>
</dbReference>
<dbReference type="RefSeq" id="WP_271179482.1">
    <property type="nucleotide sequence ID" value="NZ_BSFH01000024.1"/>
</dbReference>
<evidence type="ECO:0000256" key="3">
    <source>
        <dbReference type="ARBA" id="ARBA00038493"/>
    </source>
</evidence>
<reference evidence="5" key="1">
    <citation type="journal article" date="2014" name="Int. J. Syst. Evol. Microbiol.">
        <title>Complete genome sequence of Corynebacterium casei LMG S-19264T (=DSM 44701T), isolated from a smear-ripened cheese.</title>
        <authorList>
            <consortium name="US DOE Joint Genome Institute (JGI-PGF)"/>
            <person name="Walter F."/>
            <person name="Albersmeier A."/>
            <person name="Kalinowski J."/>
            <person name="Ruckert C."/>
        </authorList>
    </citation>
    <scope>NUCLEOTIDE SEQUENCE</scope>
    <source>
        <strain evidence="5">VKM B-2222</strain>
    </source>
</reference>
<dbReference type="Proteomes" id="UP001143349">
    <property type="component" value="Unassembled WGS sequence"/>
</dbReference>
<evidence type="ECO:0000313" key="6">
    <source>
        <dbReference type="Proteomes" id="UP001143349"/>
    </source>
</evidence>
<evidence type="ECO:0000256" key="2">
    <source>
        <dbReference type="ARBA" id="ARBA00023239"/>
    </source>
</evidence>
<evidence type="ECO:0000259" key="4">
    <source>
        <dbReference type="Pfam" id="PF01965"/>
    </source>
</evidence>
<dbReference type="Gene3D" id="3.40.50.880">
    <property type="match status" value="1"/>
</dbReference>
<dbReference type="GO" id="GO:0005737">
    <property type="term" value="C:cytoplasm"/>
    <property type="evidence" value="ECO:0007669"/>
    <property type="project" value="TreeGrafter"/>
</dbReference>
<comment type="similarity">
    <text evidence="3">Belongs to the peptidase C56 family. HSP31-like subfamily.</text>
</comment>
<keyword evidence="6" id="KW-1185">Reference proteome</keyword>
<evidence type="ECO:0000313" key="5">
    <source>
        <dbReference type="EMBL" id="GLK63859.1"/>
    </source>
</evidence>
<name>A0AAD3NYC6_9RHOB</name>
<organism evidence="5 6">
    <name type="scientific">Paracoccus kondratievae</name>
    <dbReference type="NCBI Taxonomy" id="135740"/>
    <lineage>
        <taxon>Bacteria</taxon>
        <taxon>Pseudomonadati</taxon>
        <taxon>Pseudomonadota</taxon>
        <taxon>Alphaproteobacteria</taxon>
        <taxon>Rhodobacterales</taxon>
        <taxon>Paracoccaceae</taxon>
        <taxon>Paracoccus</taxon>
    </lineage>
</organism>
<dbReference type="GO" id="GO:0019172">
    <property type="term" value="F:glyoxalase III activity"/>
    <property type="evidence" value="ECO:0007669"/>
    <property type="project" value="TreeGrafter"/>
</dbReference>
<dbReference type="PANTHER" id="PTHR48094:SF11">
    <property type="entry name" value="GLUTATHIONE-INDEPENDENT GLYOXALASE HSP31-RELATED"/>
    <property type="match status" value="1"/>
</dbReference>
<dbReference type="InterPro" id="IPR002818">
    <property type="entry name" value="DJ-1/PfpI"/>
</dbReference>
<dbReference type="Pfam" id="PF01965">
    <property type="entry name" value="DJ-1_PfpI"/>
    <property type="match status" value="1"/>
</dbReference>
<dbReference type="GO" id="GO:0019243">
    <property type="term" value="P:methylglyoxal catabolic process to D-lactate via S-lactoyl-glutathione"/>
    <property type="evidence" value="ECO:0007669"/>
    <property type="project" value="TreeGrafter"/>
</dbReference>
<sequence>MTELLSQIKILFILTSASTMGASDKPTGLWFEELATPYYAFLDTGASVTLASITGGPAPIDPRSVKPKGENEDSVDRFLGDEAASGALNATLALSAIDISEYDAVFLPGGHGTMWDLPESAELAALLGKAWADGKVVAAVCHGPAGLVNVRDETGAPLVSGRRVTGFSDSEERAAGLDEAVPFLLETRLRELGGRYESAADFQPFAIADGRLVTGQNPASSALTARLTLEALNSGKAR</sequence>
<dbReference type="CDD" id="cd03141">
    <property type="entry name" value="GATase1_Hsp31_like"/>
    <property type="match status" value="1"/>
</dbReference>
<keyword evidence="2" id="KW-0456">Lyase</keyword>
<dbReference type="InterPro" id="IPR050325">
    <property type="entry name" value="Prot/Nucl_acid_deglycase"/>
</dbReference>
<feature type="domain" description="DJ-1/PfpI" evidence="4">
    <location>
        <begin position="33"/>
        <end position="222"/>
    </location>
</feature>
<dbReference type="EMBL" id="BSFH01000024">
    <property type="protein sequence ID" value="GLK63859.1"/>
    <property type="molecule type" value="Genomic_DNA"/>
</dbReference>
<gene>
    <name evidence="5" type="ORF">GCM10017635_13300</name>
</gene>
<keyword evidence="1" id="KW-0346">Stress response</keyword>
<reference evidence="5" key="2">
    <citation type="submission" date="2023-01" db="EMBL/GenBank/DDBJ databases">
        <authorList>
            <person name="Sun Q."/>
            <person name="Evtushenko L."/>
        </authorList>
    </citation>
    <scope>NUCLEOTIDE SEQUENCE</scope>
    <source>
        <strain evidence="5">VKM B-2222</strain>
    </source>
</reference>
<protein>
    <submittedName>
        <fullName evidence="5">Dimethylallyltransferase</fullName>
    </submittedName>
</protein>
<dbReference type="AlphaFoldDB" id="A0AAD3NYC6"/>
<evidence type="ECO:0000256" key="1">
    <source>
        <dbReference type="ARBA" id="ARBA00023016"/>
    </source>
</evidence>
<dbReference type="SUPFAM" id="SSF52317">
    <property type="entry name" value="Class I glutamine amidotransferase-like"/>
    <property type="match status" value="1"/>
</dbReference>
<comment type="caution">
    <text evidence="5">The sequence shown here is derived from an EMBL/GenBank/DDBJ whole genome shotgun (WGS) entry which is preliminary data.</text>
</comment>
<proteinExistence type="inferred from homology"/>